<dbReference type="EnsemblBacteria" id="BAC49771">
    <property type="protein sequence ID" value="BAC49771"/>
    <property type="gene ID" value="BAC49771"/>
</dbReference>
<dbReference type="AlphaFoldDB" id="Q89LN7"/>
<proteinExistence type="predicted"/>
<accession>Q89LN7</accession>
<protein>
    <submittedName>
        <fullName evidence="2">Bll4506 protein</fullName>
    </submittedName>
</protein>
<dbReference type="KEGG" id="bja:bll4506"/>
<dbReference type="Proteomes" id="UP000002526">
    <property type="component" value="Chromosome"/>
</dbReference>
<feature type="region of interest" description="Disordered" evidence="1">
    <location>
        <begin position="94"/>
        <end position="114"/>
    </location>
</feature>
<dbReference type="EMBL" id="BA000040">
    <property type="protein sequence ID" value="BAC49771.1"/>
    <property type="molecule type" value="Genomic_DNA"/>
</dbReference>
<organism evidence="2 3">
    <name type="scientific">Bradyrhizobium diazoefficiens (strain JCM 10833 / BCRC 13528 / IAM 13628 / NBRC 14792 / USDA 110)</name>
    <dbReference type="NCBI Taxonomy" id="224911"/>
    <lineage>
        <taxon>Bacteria</taxon>
        <taxon>Pseudomonadati</taxon>
        <taxon>Pseudomonadota</taxon>
        <taxon>Alphaproteobacteria</taxon>
        <taxon>Hyphomicrobiales</taxon>
        <taxon>Nitrobacteraceae</taxon>
        <taxon>Bradyrhizobium</taxon>
    </lineage>
</organism>
<dbReference type="HOGENOM" id="CLU_2116291_0_0_5"/>
<dbReference type="InParanoid" id="Q89LN7"/>
<keyword evidence="3" id="KW-1185">Reference proteome</keyword>
<evidence type="ECO:0000256" key="1">
    <source>
        <dbReference type="SAM" id="MobiDB-lite"/>
    </source>
</evidence>
<evidence type="ECO:0000313" key="3">
    <source>
        <dbReference type="Proteomes" id="UP000002526"/>
    </source>
</evidence>
<reference evidence="3" key="1">
    <citation type="journal article" date="2002" name="DNA Res.">
        <title>Complete genomic sequence of nitrogen-fixing symbiotic bacterium Bradyrhizobium japonicum USDA110.</title>
        <authorList>
            <person name="Kaneko T."/>
            <person name="Nakamura Y."/>
            <person name="Sato S."/>
            <person name="Minamisawa K."/>
            <person name="Uchiumi T."/>
            <person name="Sasamoto S."/>
            <person name="Watanabe A."/>
            <person name="Idesawa K."/>
            <person name="Iriguchi M."/>
            <person name="Kawashima K."/>
            <person name="Kohara M."/>
            <person name="Matsumoto M."/>
            <person name="Shimpo S."/>
            <person name="Tsuruoka H."/>
            <person name="Wada T."/>
            <person name="Yamada M."/>
            <person name="Tabata S."/>
        </authorList>
    </citation>
    <scope>NUCLEOTIDE SEQUENCE [LARGE SCALE GENOMIC DNA]</scope>
    <source>
        <strain evidence="3">JCM 10833 / BCRC 13528 / IAM 13628 / NBRC 14792 / USDA 110</strain>
    </source>
</reference>
<sequence length="114" mass="11999">MGPCSAGVNGPLWSTVLRIYRLAMNFAAVLIDDDDPEIWMSSRPLRANVFRQALAVGNGGAVASKLQTRLVPSRNAILHVEIVSAHHNPLASTCPGVPGPLIGEESKHGPPSPG</sequence>
<gene>
    <name evidence="2" type="ordered locus">bll4506</name>
</gene>
<evidence type="ECO:0000313" key="2">
    <source>
        <dbReference type="EMBL" id="BAC49771.1"/>
    </source>
</evidence>
<name>Q89LN7_BRADU</name>